<evidence type="ECO:0000256" key="1">
    <source>
        <dbReference type="ARBA" id="ARBA00022723"/>
    </source>
</evidence>
<dbReference type="PANTHER" id="PTHR46771:SF5">
    <property type="entry name" value="DETERIN"/>
    <property type="match status" value="1"/>
</dbReference>
<proteinExistence type="predicted"/>
<dbReference type="SMART" id="SM00238">
    <property type="entry name" value="BIR"/>
    <property type="match status" value="1"/>
</dbReference>
<evidence type="ECO:0000256" key="2">
    <source>
        <dbReference type="ARBA" id="ARBA00022833"/>
    </source>
</evidence>
<dbReference type="AlphaFoldDB" id="A0A1I7Y0S0"/>
<dbReference type="SUPFAM" id="SSF57924">
    <property type="entry name" value="Inhibitor of apoptosis (IAP) repeat"/>
    <property type="match status" value="1"/>
</dbReference>
<dbReference type="InterPro" id="IPR001370">
    <property type="entry name" value="BIR_rpt"/>
</dbReference>
<organism evidence="3 4">
    <name type="scientific">Steinernema glaseri</name>
    <dbReference type="NCBI Taxonomy" id="37863"/>
    <lineage>
        <taxon>Eukaryota</taxon>
        <taxon>Metazoa</taxon>
        <taxon>Ecdysozoa</taxon>
        <taxon>Nematoda</taxon>
        <taxon>Chromadorea</taxon>
        <taxon>Rhabditida</taxon>
        <taxon>Tylenchina</taxon>
        <taxon>Panagrolaimomorpha</taxon>
        <taxon>Strongyloidoidea</taxon>
        <taxon>Steinernematidae</taxon>
        <taxon>Steinernema</taxon>
    </lineage>
</organism>
<protein>
    <submittedName>
        <fullName evidence="4">Baculoviral IAP repeat-containing protein 5.2</fullName>
    </submittedName>
</protein>
<keyword evidence="2" id="KW-0862">Zinc</keyword>
<dbReference type="PANTHER" id="PTHR46771">
    <property type="entry name" value="DETERIN"/>
    <property type="match status" value="1"/>
</dbReference>
<keyword evidence="3" id="KW-1185">Reference proteome</keyword>
<evidence type="ECO:0000313" key="3">
    <source>
        <dbReference type="Proteomes" id="UP000095287"/>
    </source>
</evidence>
<dbReference type="Proteomes" id="UP000095287">
    <property type="component" value="Unplaced"/>
</dbReference>
<dbReference type="InterPro" id="IPR051190">
    <property type="entry name" value="Baculoviral_IAP"/>
</dbReference>
<dbReference type="Pfam" id="PF00653">
    <property type="entry name" value="BIR"/>
    <property type="match status" value="1"/>
</dbReference>
<dbReference type="Gene3D" id="1.10.1170.10">
    <property type="entry name" value="Inhibitor Of Apoptosis Protein (2mihbC-IAP-1), Chain A"/>
    <property type="match status" value="1"/>
</dbReference>
<name>A0A1I7Y0S0_9BILA</name>
<keyword evidence="1" id="KW-0479">Metal-binding</keyword>
<dbReference type="PROSITE" id="PS50143">
    <property type="entry name" value="BIR_REPEAT_2"/>
    <property type="match status" value="1"/>
</dbReference>
<sequence length="151" mass="17157">MTSSSGENEAISEHGAFVDPKYRLMTFKDWIYDSDPAALCTSKKLAEAGFISAVTPDDPYAASCAFCLKTLEWEAHDEPEQEHKSHCPKCLFVTMMLGDAPKELTVEDSIRLIFYRYGNVNCAVFRELHKRGELFEANIRDQLEKLTKNLQ</sequence>
<dbReference type="GO" id="GO:0046872">
    <property type="term" value="F:metal ion binding"/>
    <property type="evidence" value="ECO:0007669"/>
    <property type="project" value="UniProtKB-KW"/>
</dbReference>
<reference evidence="4" key="1">
    <citation type="submission" date="2016-11" db="UniProtKB">
        <authorList>
            <consortium name="WormBaseParasite"/>
        </authorList>
    </citation>
    <scope>IDENTIFICATION</scope>
</reference>
<evidence type="ECO:0000313" key="4">
    <source>
        <dbReference type="WBParaSite" id="L893_g11266.t1"/>
    </source>
</evidence>
<dbReference type="WBParaSite" id="L893_g11266.t1">
    <property type="protein sequence ID" value="L893_g11266.t1"/>
    <property type="gene ID" value="L893_g11266"/>
</dbReference>
<accession>A0A1I7Y0S0</accession>